<keyword evidence="3" id="KW-1185">Reference proteome</keyword>
<name>A0A067TE82_GALM3</name>
<dbReference type="InterPro" id="IPR014710">
    <property type="entry name" value="RmlC-like_jellyroll"/>
</dbReference>
<dbReference type="Proteomes" id="UP000027222">
    <property type="component" value="Unassembled WGS sequence"/>
</dbReference>
<organism evidence="2 3">
    <name type="scientific">Galerina marginata (strain CBS 339.88)</name>
    <dbReference type="NCBI Taxonomy" id="685588"/>
    <lineage>
        <taxon>Eukaryota</taxon>
        <taxon>Fungi</taxon>
        <taxon>Dikarya</taxon>
        <taxon>Basidiomycota</taxon>
        <taxon>Agaricomycotina</taxon>
        <taxon>Agaricomycetes</taxon>
        <taxon>Agaricomycetidae</taxon>
        <taxon>Agaricales</taxon>
        <taxon>Agaricineae</taxon>
        <taxon>Strophariaceae</taxon>
        <taxon>Galerina</taxon>
    </lineage>
</organism>
<dbReference type="SUPFAM" id="SSF51182">
    <property type="entry name" value="RmlC-like cupins"/>
    <property type="match status" value="1"/>
</dbReference>
<reference evidence="3" key="1">
    <citation type="journal article" date="2014" name="Proc. Natl. Acad. Sci. U.S.A.">
        <title>Extensive sampling of basidiomycete genomes demonstrates inadequacy of the white-rot/brown-rot paradigm for wood decay fungi.</title>
        <authorList>
            <person name="Riley R."/>
            <person name="Salamov A.A."/>
            <person name="Brown D.W."/>
            <person name="Nagy L.G."/>
            <person name="Floudas D."/>
            <person name="Held B.W."/>
            <person name="Levasseur A."/>
            <person name="Lombard V."/>
            <person name="Morin E."/>
            <person name="Otillar R."/>
            <person name="Lindquist E.A."/>
            <person name="Sun H."/>
            <person name="LaButti K.M."/>
            <person name="Schmutz J."/>
            <person name="Jabbour D."/>
            <person name="Luo H."/>
            <person name="Baker S.E."/>
            <person name="Pisabarro A.G."/>
            <person name="Walton J.D."/>
            <person name="Blanchette R.A."/>
            <person name="Henrissat B."/>
            <person name="Martin F."/>
            <person name="Cullen D."/>
            <person name="Hibbett D.S."/>
            <person name="Grigoriev I.V."/>
        </authorList>
    </citation>
    <scope>NUCLEOTIDE SEQUENCE [LARGE SCALE GENOMIC DNA]</scope>
    <source>
        <strain evidence="3">CBS 339.88</strain>
    </source>
</reference>
<sequence>MALADRLDALPPTIDLGHQSTMTFLRNDPYLTRVRVAPLTDHETLYVPPHWHETHDELFRIVKGRMRVLIGTEWKTYVPEDGEVLIPRRTVHSLQCFQGEETIFDERTEPMDPGKEIFFRNFLVTGRVPTNFLYVMVVSYNGDMRPSLPGGIKWLESWLVTILGGYIAPLLGYKIKYDSEFFKESL</sequence>
<dbReference type="InterPro" id="IPR011051">
    <property type="entry name" value="RmlC_Cupin_sf"/>
</dbReference>
<dbReference type="AlphaFoldDB" id="A0A067TE82"/>
<dbReference type="Gene3D" id="2.60.120.10">
    <property type="entry name" value="Jelly Rolls"/>
    <property type="match status" value="1"/>
</dbReference>
<accession>A0A067TE82</accession>
<evidence type="ECO:0000256" key="1">
    <source>
        <dbReference type="SAM" id="Phobius"/>
    </source>
</evidence>
<keyword evidence="1" id="KW-0472">Membrane</keyword>
<keyword evidence="1" id="KW-0812">Transmembrane</keyword>
<feature type="transmembrane region" description="Helical" evidence="1">
    <location>
        <begin position="157"/>
        <end position="175"/>
    </location>
</feature>
<proteinExistence type="predicted"/>
<dbReference type="OrthoDB" id="504210at2759"/>
<keyword evidence="1" id="KW-1133">Transmembrane helix</keyword>
<gene>
    <name evidence="2" type="ORF">GALMADRAFT_139292</name>
</gene>
<dbReference type="HOGENOM" id="CLU_109883_0_0_1"/>
<protein>
    <submittedName>
        <fullName evidence="2">Uncharacterized protein</fullName>
    </submittedName>
</protein>
<evidence type="ECO:0000313" key="3">
    <source>
        <dbReference type="Proteomes" id="UP000027222"/>
    </source>
</evidence>
<evidence type="ECO:0000313" key="2">
    <source>
        <dbReference type="EMBL" id="KDR77298.1"/>
    </source>
</evidence>
<dbReference type="EMBL" id="KL142377">
    <property type="protein sequence ID" value="KDR77298.1"/>
    <property type="molecule type" value="Genomic_DNA"/>
</dbReference>
<feature type="transmembrane region" description="Helical" evidence="1">
    <location>
        <begin position="117"/>
        <end position="137"/>
    </location>
</feature>